<keyword evidence="2" id="KW-1185">Reference proteome</keyword>
<dbReference type="Proteomes" id="UP001151532">
    <property type="component" value="Chromosome 7"/>
</dbReference>
<dbReference type="AlphaFoldDB" id="A0A9Q0ZNH7"/>
<evidence type="ECO:0000313" key="1">
    <source>
        <dbReference type="EMBL" id="KAJ6740954.1"/>
    </source>
</evidence>
<reference evidence="1" key="2">
    <citation type="journal article" date="2023" name="Int. J. Mol. Sci.">
        <title>De Novo Assembly and Annotation of 11 Diverse Shrub Willow (Salix) Genomes Reveals Novel Gene Organization in Sex-Linked Regions.</title>
        <authorList>
            <person name="Hyden B."/>
            <person name="Feng K."/>
            <person name="Yates T.B."/>
            <person name="Jawdy S."/>
            <person name="Cereghino C."/>
            <person name="Smart L.B."/>
            <person name="Muchero W."/>
        </authorList>
    </citation>
    <scope>NUCLEOTIDE SEQUENCE</scope>
    <source>
        <tissue evidence="1">Shoot tip</tissue>
    </source>
</reference>
<reference evidence="1" key="1">
    <citation type="submission" date="2022-11" db="EMBL/GenBank/DDBJ databases">
        <authorList>
            <person name="Hyden B.L."/>
            <person name="Feng K."/>
            <person name="Yates T."/>
            <person name="Jawdy S."/>
            <person name="Smart L.B."/>
            <person name="Muchero W."/>
        </authorList>
    </citation>
    <scope>NUCLEOTIDE SEQUENCE</scope>
    <source>
        <tissue evidence="1">Shoot tip</tissue>
    </source>
</reference>
<sequence>MKRGDGKLFSFAWMILNHGQETIHLSILSRKDNKRDGKKKNHSSKYEQLESVFAGSNFTS</sequence>
<name>A0A9Q0ZNH7_SALPP</name>
<proteinExistence type="predicted"/>
<dbReference type="EMBL" id="JAPFFK010000010">
    <property type="protein sequence ID" value="KAJ6740954.1"/>
    <property type="molecule type" value="Genomic_DNA"/>
</dbReference>
<organism evidence="1 2">
    <name type="scientific">Salix purpurea</name>
    <name type="common">Purple osier willow</name>
    <dbReference type="NCBI Taxonomy" id="77065"/>
    <lineage>
        <taxon>Eukaryota</taxon>
        <taxon>Viridiplantae</taxon>
        <taxon>Streptophyta</taxon>
        <taxon>Embryophyta</taxon>
        <taxon>Tracheophyta</taxon>
        <taxon>Spermatophyta</taxon>
        <taxon>Magnoliopsida</taxon>
        <taxon>eudicotyledons</taxon>
        <taxon>Gunneridae</taxon>
        <taxon>Pentapetalae</taxon>
        <taxon>rosids</taxon>
        <taxon>fabids</taxon>
        <taxon>Malpighiales</taxon>
        <taxon>Salicaceae</taxon>
        <taxon>Saliceae</taxon>
        <taxon>Salix</taxon>
    </lineage>
</organism>
<gene>
    <name evidence="1" type="ORF">OIU79_000969</name>
</gene>
<comment type="caution">
    <text evidence="1">The sequence shown here is derived from an EMBL/GenBank/DDBJ whole genome shotgun (WGS) entry which is preliminary data.</text>
</comment>
<accession>A0A9Q0ZNH7</accession>
<evidence type="ECO:0000313" key="2">
    <source>
        <dbReference type="Proteomes" id="UP001151532"/>
    </source>
</evidence>
<protein>
    <submittedName>
        <fullName evidence="1">Uncharacterized protein</fullName>
    </submittedName>
</protein>